<dbReference type="AlphaFoldDB" id="A0A0R0CP88"/>
<sequence length="67" mass="7202">MDAFQKADSSTIPNETADQAAAHIALWASERNLTGGQVRVIFEAGMAAMHRLHPGVLPAALIDWSED</sequence>
<reference evidence="1 2" key="1">
    <citation type="submission" date="2015-05" db="EMBL/GenBank/DDBJ databases">
        <title>Genome sequencing and analysis of members of genus Stenotrophomonas.</title>
        <authorList>
            <person name="Patil P.P."/>
            <person name="Midha S."/>
            <person name="Patil P.B."/>
        </authorList>
    </citation>
    <scope>NUCLEOTIDE SEQUENCE [LARGE SCALE GENOMIC DNA]</scope>
    <source>
        <strain evidence="1 2">DSM 18941</strain>
    </source>
</reference>
<gene>
    <name evidence="1" type="ORF">ABB27_02555</name>
</gene>
<organism evidence="1 2">
    <name type="scientific">Stenotrophomonas terrae</name>
    <dbReference type="NCBI Taxonomy" id="405446"/>
    <lineage>
        <taxon>Bacteria</taxon>
        <taxon>Pseudomonadati</taxon>
        <taxon>Pseudomonadota</taxon>
        <taxon>Gammaproteobacteria</taxon>
        <taxon>Lysobacterales</taxon>
        <taxon>Lysobacteraceae</taxon>
        <taxon>Stenotrophomonas</taxon>
    </lineage>
</organism>
<dbReference type="RefSeq" id="WP_057626662.1">
    <property type="nucleotide sequence ID" value="NZ_LDJJ01000007.1"/>
</dbReference>
<evidence type="ECO:0000313" key="1">
    <source>
        <dbReference type="EMBL" id="KRG71785.1"/>
    </source>
</evidence>
<dbReference type="Proteomes" id="UP000051863">
    <property type="component" value="Unassembled WGS sequence"/>
</dbReference>
<dbReference type="PATRIC" id="fig|405446.3.peg.3393"/>
<keyword evidence="2" id="KW-1185">Reference proteome</keyword>
<proteinExistence type="predicted"/>
<name>A0A0R0CP88_9GAMM</name>
<accession>A0A0R0CP88</accession>
<protein>
    <submittedName>
        <fullName evidence="1">Uncharacterized protein</fullName>
    </submittedName>
</protein>
<dbReference type="EMBL" id="LDJJ01000007">
    <property type="protein sequence ID" value="KRG71785.1"/>
    <property type="molecule type" value="Genomic_DNA"/>
</dbReference>
<evidence type="ECO:0000313" key="2">
    <source>
        <dbReference type="Proteomes" id="UP000051863"/>
    </source>
</evidence>
<comment type="caution">
    <text evidence="1">The sequence shown here is derived from an EMBL/GenBank/DDBJ whole genome shotgun (WGS) entry which is preliminary data.</text>
</comment>